<dbReference type="Pfam" id="PF09842">
    <property type="entry name" value="DUF2069"/>
    <property type="match status" value="1"/>
</dbReference>
<organism evidence="2 3">
    <name type="scientific">Polynucleobacter asymbioticus (strain DSM 18221 / CIP 109841 / QLW-P1DMWA-1)</name>
    <name type="common">Polynucleobacter necessarius subsp. asymbioticus</name>
    <dbReference type="NCBI Taxonomy" id="312153"/>
    <lineage>
        <taxon>Bacteria</taxon>
        <taxon>Pseudomonadati</taxon>
        <taxon>Pseudomonadota</taxon>
        <taxon>Betaproteobacteria</taxon>
        <taxon>Burkholderiales</taxon>
        <taxon>Burkholderiaceae</taxon>
        <taxon>Polynucleobacter</taxon>
    </lineage>
</organism>
<dbReference type="HOGENOM" id="CLU_122357_0_0_4"/>
<proteinExistence type="predicted"/>
<sequence length="130" mass="14772">MYKKILSKNPYQLIATAAFVDVFILCVAWEWFLSPLRPGGSWLILKGIPLLFAIPGLWRGKIYTMQWASMLILLYITEGLVRILESGANFWLAFLETFLATTGFVCLLIYLKPIKKEAKSLAKKKLQAGE</sequence>
<dbReference type="KEGG" id="pnu:Pnuc_0981"/>
<dbReference type="AlphaFoldDB" id="A4SXI3"/>
<accession>A4SXI3</accession>
<keyword evidence="1" id="KW-1133">Transmembrane helix</keyword>
<name>A4SXI3_POLAQ</name>
<keyword evidence="1" id="KW-0812">Transmembrane</keyword>
<feature type="transmembrane region" description="Helical" evidence="1">
    <location>
        <begin position="90"/>
        <end position="111"/>
    </location>
</feature>
<feature type="transmembrane region" description="Helical" evidence="1">
    <location>
        <begin position="12"/>
        <end position="33"/>
    </location>
</feature>
<dbReference type="InterPro" id="IPR018643">
    <property type="entry name" value="DUF2069_membrane"/>
</dbReference>
<dbReference type="GeneID" id="31481352"/>
<evidence type="ECO:0000313" key="3">
    <source>
        <dbReference type="Proteomes" id="UP000000231"/>
    </source>
</evidence>
<keyword evidence="1" id="KW-0472">Membrane</keyword>
<feature type="transmembrane region" description="Helical" evidence="1">
    <location>
        <begin position="39"/>
        <end position="58"/>
    </location>
</feature>
<feature type="transmembrane region" description="Helical" evidence="1">
    <location>
        <begin position="65"/>
        <end position="84"/>
    </location>
</feature>
<evidence type="ECO:0000313" key="2">
    <source>
        <dbReference type="EMBL" id="ABP34197.1"/>
    </source>
</evidence>
<reference evidence="2 3" key="1">
    <citation type="journal article" date="2012" name="Stand. Genomic Sci.">
        <title>Complete genome sequence of Polynucleobacter necessarius subsp. asymbioticus type strain (QLW-P1DMWA-1(T)).</title>
        <authorList>
            <person name="Meincke L."/>
            <person name="Copeland A."/>
            <person name="Lapidus A."/>
            <person name="Lucas S."/>
            <person name="Berry K.W."/>
            <person name="Del Rio T.G."/>
            <person name="Hammon N."/>
            <person name="Dalin E."/>
            <person name="Tice H."/>
            <person name="Pitluck S."/>
            <person name="Richardson P."/>
            <person name="Bruce D."/>
            <person name="Goodwin L."/>
            <person name="Han C."/>
            <person name="Tapia R."/>
            <person name="Detter J.C."/>
            <person name="Schmutz J."/>
            <person name="Brettin T."/>
            <person name="Larimer F."/>
            <person name="Land M."/>
            <person name="Hauser L."/>
            <person name="Kyrpides N.C."/>
            <person name="Ivanova N."/>
            <person name="Goker M."/>
            <person name="Woyke T."/>
            <person name="Wu Q.L."/>
            <person name="Pockl M."/>
            <person name="Hahn M.W."/>
            <person name="Klenk H.P."/>
        </authorList>
    </citation>
    <scope>NUCLEOTIDE SEQUENCE [LARGE SCALE GENOMIC DNA]</scope>
    <source>
        <strain evidence="3">DSM 18221 / CIP 109841 / QLW-P1DMWA-1</strain>
    </source>
</reference>
<evidence type="ECO:0000256" key="1">
    <source>
        <dbReference type="SAM" id="Phobius"/>
    </source>
</evidence>
<dbReference type="EMBL" id="CP000655">
    <property type="protein sequence ID" value="ABP34197.1"/>
    <property type="molecule type" value="Genomic_DNA"/>
</dbReference>
<dbReference type="RefSeq" id="WP_011902822.1">
    <property type="nucleotide sequence ID" value="NC_009379.1"/>
</dbReference>
<dbReference type="Proteomes" id="UP000000231">
    <property type="component" value="Chromosome"/>
</dbReference>
<protein>
    <submittedName>
        <fullName evidence="2">Membrane protein-like protein</fullName>
    </submittedName>
</protein>
<gene>
    <name evidence="2" type="ordered locus">Pnuc_0981</name>
</gene>
<keyword evidence="3" id="KW-1185">Reference proteome</keyword>
<dbReference type="eggNOG" id="COG3308">
    <property type="taxonomic scope" value="Bacteria"/>
</dbReference>